<reference evidence="1" key="1">
    <citation type="submission" date="2020-08" db="EMBL/GenBank/DDBJ databases">
        <title>Multicomponent nature underlies the extraordinary mechanical properties of spider dragline silk.</title>
        <authorList>
            <person name="Kono N."/>
            <person name="Nakamura H."/>
            <person name="Mori M."/>
            <person name="Yoshida Y."/>
            <person name="Ohtoshi R."/>
            <person name="Malay A.D."/>
            <person name="Moran D.A.P."/>
            <person name="Tomita M."/>
            <person name="Numata K."/>
            <person name="Arakawa K."/>
        </authorList>
    </citation>
    <scope>NUCLEOTIDE SEQUENCE</scope>
</reference>
<dbReference type="EMBL" id="BMAU01021349">
    <property type="protein sequence ID" value="GFY18747.1"/>
    <property type="molecule type" value="Genomic_DNA"/>
</dbReference>
<evidence type="ECO:0000313" key="1">
    <source>
        <dbReference type="EMBL" id="GFY18747.1"/>
    </source>
</evidence>
<dbReference type="Proteomes" id="UP000887159">
    <property type="component" value="Unassembled WGS sequence"/>
</dbReference>
<organism evidence="1 2">
    <name type="scientific">Trichonephila clavipes</name>
    <name type="common">Golden silk orbweaver</name>
    <name type="synonym">Nephila clavipes</name>
    <dbReference type="NCBI Taxonomy" id="2585209"/>
    <lineage>
        <taxon>Eukaryota</taxon>
        <taxon>Metazoa</taxon>
        <taxon>Ecdysozoa</taxon>
        <taxon>Arthropoda</taxon>
        <taxon>Chelicerata</taxon>
        <taxon>Arachnida</taxon>
        <taxon>Araneae</taxon>
        <taxon>Araneomorphae</taxon>
        <taxon>Entelegynae</taxon>
        <taxon>Araneoidea</taxon>
        <taxon>Nephilidae</taxon>
        <taxon>Trichonephila</taxon>
    </lineage>
</organism>
<name>A0A8X6T0A6_TRICX</name>
<keyword evidence="2" id="KW-1185">Reference proteome</keyword>
<accession>A0A8X6T0A6</accession>
<comment type="caution">
    <text evidence="1">The sequence shown here is derived from an EMBL/GenBank/DDBJ whole genome shotgun (WGS) entry which is preliminary data.</text>
</comment>
<protein>
    <submittedName>
        <fullName evidence="1">Uncharacterized protein</fullName>
    </submittedName>
</protein>
<sequence length="104" mass="11733">MKTNRRTSVPLSEAKVSLNKLRNFFLQNHVDADILQASFVLEKSIDKGIIKNCVYVPPLPADFPDLRYRIEAAVASITSDTLNKVCDELAYRIDVPPCDEWGSH</sequence>
<dbReference type="AlphaFoldDB" id="A0A8X6T0A6"/>
<proteinExistence type="predicted"/>
<evidence type="ECO:0000313" key="2">
    <source>
        <dbReference type="Proteomes" id="UP000887159"/>
    </source>
</evidence>
<gene>
    <name evidence="1" type="ORF">TNCV_2399671</name>
</gene>